<proteinExistence type="predicted"/>
<name>A0ABR4HLP3_9EURO</name>
<gene>
    <name evidence="1" type="ORF">BJX63DRAFT_141587</name>
</gene>
<evidence type="ECO:0000313" key="1">
    <source>
        <dbReference type="EMBL" id="KAL2816255.1"/>
    </source>
</evidence>
<reference evidence="1 2" key="1">
    <citation type="submission" date="2024-07" db="EMBL/GenBank/DDBJ databases">
        <title>Section-level genome sequencing and comparative genomics of Aspergillus sections Usti and Cavernicolus.</title>
        <authorList>
            <consortium name="Lawrence Berkeley National Laboratory"/>
            <person name="Nybo J.L."/>
            <person name="Vesth T.C."/>
            <person name="Theobald S."/>
            <person name="Frisvad J.C."/>
            <person name="Larsen T.O."/>
            <person name="Kjaerboelling I."/>
            <person name="Rothschild-Mancinelli K."/>
            <person name="Lyhne E.K."/>
            <person name="Kogle M.E."/>
            <person name="Barry K."/>
            <person name="Clum A."/>
            <person name="Na H."/>
            <person name="Ledsgaard L."/>
            <person name="Lin J."/>
            <person name="Lipzen A."/>
            <person name="Kuo A."/>
            <person name="Riley R."/>
            <person name="Mondo S."/>
            <person name="Labutti K."/>
            <person name="Haridas S."/>
            <person name="Pangalinan J."/>
            <person name="Salamov A.A."/>
            <person name="Simmons B.A."/>
            <person name="Magnuson J.K."/>
            <person name="Chen J."/>
            <person name="Drula E."/>
            <person name="Henrissat B."/>
            <person name="Wiebenga A."/>
            <person name="Lubbers R.J."/>
            <person name="Gomes A.C."/>
            <person name="Makela M.R."/>
            <person name="Stajich J."/>
            <person name="Grigoriev I.V."/>
            <person name="Mortensen U.H."/>
            <person name="De Vries R.P."/>
            <person name="Baker S.E."/>
            <person name="Andersen M.R."/>
        </authorList>
    </citation>
    <scope>NUCLEOTIDE SEQUENCE [LARGE SCALE GENOMIC DNA]</scope>
    <source>
        <strain evidence="1 2">CBS 588.65</strain>
    </source>
</reference>
<dbReference type="EMBL" id="JBFXLT010000023">
    <property type="protein sequence ID" value="KAL2816255.1"/>
    <property type="molecule type" value="Genomic_DNA"/>
</dbReference>
<protein>
    <submittedName>
        <fullName evidence="1">Uncharacterized protein</fullName>
    </submittedName>
</protein>
<evidence type="ECO:0000313" key="2">
    <source>
        <dbReference type="Proteomes" id="UP001610334"/>
    </source>
</evidence>
<sequence>MECIAYMELEMTRPIFSHLRLFIPQARGLDPLDGCHESALGDRLVDILRLTGFVRPGRNSDVSKLDQRWLCCPSHIARECLVATVWIWSRRLD</sequence>
<comment type="caution">
    <text evidence="1">The sequence shown here is derived from an EMBL/GenBank/DDBJ whole genome shotgun (WGS) entry which is preliminary data.</text>
</comment>
<accession>A0ABR4HLP3</accession>
<dbReference type="Proteomes" id="UP001610334">
    <property type="component" value="Unassembled WGS sequence"/>
</dbReference>
<organism evidence="1 2">
    <name type="scientific">Aspergillus granulosus</name>
    <dbReference type="NCBI Taxonomy" id="176169"/>
    <lineage>
        <taxon>Eukaryota</taxon>
        <taxon>Fungi</taxon>
        <taxon>Dikarya</taxon>
        <taxon>Ascomycota</taxon>
        <taxon>Pezizomycotina</taxon>
        <taxon>Eurotiomycetes</taxon>
        <taxon>Eurotiomycetidae</taxon>
        <taxon>Eurotiales</taxon>
        <taxon>Aspergillaceae</taxon>
        <taxon>Aspergillus</taxon>
        <taxon>Aspergillus subgen. Nidulantes</taxon>
    </lineage>
</organism>
<keyword evidence="2" id="KW-1185">Reference proteome</keyword>